<dbReference type="EMBL" id="MIGY01000002">
    <property type="protein sequence ID" value="PPU08128.1"/>
    <property type="molecule type" value="Genomic_DNA"/>
</dbReference>
<accession>A0A2S7AEG4</accession>
<name>A0A2S7AEG4_9XANT</name>
<sequence length="101" mass="11105">MEKQKKPADQLRERIISAMQRDIGISRQLAAPFAESILGCFAGERPYFPARQRIHHLQAIESDLDAGVPVASVAAKHGLSRAHLYRLFPGGLKARSNRAGS</sequence>
<reference evidence="1 2" key="1">
    <citation type="submission" date="2016-08" db="EMBL/GenBank/DDBJ databases">
        <title>Evolution of the type three secretion system and type three effector repertoires in Xanthomonas.</title>
        <authorList>
            <person name="Merda D."/>
            <person name="Briand M."/>
            <person name="Bosis E."/>
            <person name="Rousseau C."/>
            <person name="Portier P."/>
            <person name="Jacques M.-A."/>
            <person name="Fischer-Le Saux M."/>
        </authorList>
    </citation>
    <scope>NUCLEOTIDE SEQUENCE [LARGE SCALE GENOMIC DNA]</scope>
    <source>
        <strain evidence="1 2">CFBP 7645</strain>
    </source>
</reference>
<evidence type="ECO:0008006" key="3">
    <source>
        <dbReference type="Google" id="ProtNLM"/>
    </source>
</evidence>
<evidence type="ECO:0000313" key="1">
    <source>
        <dbReference type="EMBL" id="PPU08128.1"/>
    </source>
</evidence>
<proteinExistence type="predicted"/>
<protein>
    <recommendedName>
        <fullName evidence="3">Mor transcription activator domain-containing protein</fullName>
    </recommendedName>
</protein>
<comment type="caution">
    <text evidence="1">The sequence shown here is derived from an EMBL/GenBank/DDBJ whole genome shotgun (WGS) entry which is preliminary data.</text>
</comment>
<gene>
    <name evidence="1" type="ORF">XarjCFBP7645_11295</name>
</gene>
<dbReference type="AlphaFoldDB" id="A0A2S7AEG4"/>
<evidence type="ECO:0000313" key="2">
    <source>
        <dbReference type="Proteomes" id="UP000239204"/>
    </source>
</evidence>
<organism evidence="1 2">
    <name type="scientific">Xanthomonas arboricola</name>
    <dbReference type="NCBI Taxonomy" id="56448"/>
    <lineage>
        <taxon>Bacteria</taxon>
        <taxon>Pseudomonadati</taxon>
        <taxon>Pseudomonadota</taxon>
        <taxon>Gammaproteobacteria</taxon>
        <taxon>Lysobacterales</taxon>
        <taxon>Lysobacteraceae</taxon>
        <taxon>Xanthomonas</taxon>
    </lineage>
</organism>
<dbReference type="Proteomes" id="UP000239204">
    <property type="component" value="Unassembled WGS sequence"/>
</dbReference>